<accession>A0A0D1Z9S7</accession>
<dbReference type="EMBL" id="KN847503">
    <property type="protein sequence ID" value="KIW09747.1"/>
    <property type="molecule type" value="Genomic_DNA"/>
</dbReference>
<feature type="region of interest" description="Disordered" evidence="1">
    <location>
        <begin position="250"/>
        <end position="272"/>
    </location>
</feature>
<proteinExistence type="predicted"/>
<evidence type="ECO:0008006" key="4">
    <source>
        <dbReference type="Google" id="ProtNLM"/>
    </source>
</evidence>
<evidence type="ECO:0000313" key="2">
    <source>
        <dbReference type="EMBL" id="KIW09747.1"/>
    </source>
</evidence>
<gene>
    <name evidence="2" type="ORF">PV08_12031</name>
</gene>
<dbReference type="RefSeq" id="XP_016229963.1">
    <property type="nucleotide sequence ID" value="XM_016386338.1"/>
</dbReference>
<dbReference type="GeneID" id="27339114"/>
<evidence type="ECO:0000256" key="1">
    <source>
        <dbReference type="SAM" id="MobiDB-lite"/>
    </source>
</evidence>
<dbReference type="AlphaFoldDB" id="A0A0D1Z9S7"/>
<protein>
    <recommendedName>
        <fullName evidence="4">Chromo domain-containing protein</fullName>
    </recommendedName>
</protein>
<name>A0A0D1Z9S7_9EURO</name>
<dbReference type="HOGENOM" id="CLU_912251_0_0_1"/>
<dbReference type="OrthoDB" id="4123689at2759"/>
<evidence type="ECO:0000313" key="3">
    <source>
        <dbReference type="Proteomes" id="UP000053328"/>
    </source>
</evidence>
<keyword evidence="3" id="KW-1185">Reference proteome</keyword>
<sequence length="288" mass="33358">MPFVPRINSRRITPPLLPSTSKHLSENGLHEPSQLLAKTFEEIMAECDTESLLHADYSDYSDCLDDLDSLNCLNCSVCAAKEARIVAAVQDMAKHNTRAQNVRDMPSLDSKDVGLPSDGLWDHDAAYDRRYCYKHGEYEYLLGAKDTWMRLWNFVPTNAKTEFPAKLEDDIRIRLEDLYHKTRANLEGTLSAFDPHARKCRAECGGGLLSHVYTVIGKKEHDGEMLYWIMWNSCWTPESQISDKDWLPRSLQANKNPHRRRSSRPRDDLKEQEYHQNVMQVKKLRKLY</sequence>
<dbReference type="VEuPathDB" id="FungiDB:PV08_12031"/>
<organism evidence="2 3">
    <name type="scientific">Exophiala spinifera</name>
    <dbReference type="NCBI Taxonomy" id="91928"/>
    <lineage>
        <taxon>Eukaryota</taxon>
        <taxon>Fungi</taxon>
        <taxon>Dikarya</taxon>
        <taxon>Ascomycota</taxon>
        <taxon>Pezizomycotina</taxon>
        <taxon>Eurotiomycetes</taxon>
        <taxon>Chaetothyriomycetidae</taxon>
        <taxon>Chaetothyriales</taxon>
        <taxon>Herpotrichiellaceae</taxon>
        <taxon>Exophiala</taxon>
    </lineage>
</organism>
<dbReference type="Proteomes" id="UP000053328">
    <property type="component" value="Unassembled WGS sequence"/>
</dbReference>
<reference evidence="2 3" key="1">
    <citation type="submission" date="2015-01" db="EMBL/GenBank/DDBJ databases">
        <title>The Genome Sequence of Exophiala spinifera CBS89968.</title>
        <authorList>
            <consortium name="The Broad Institute Genomics Platform"/>
            <person name="Cuomo C."/>
            <person name="de Hoog S."/>
            <person name="Gorbushina A."/>
            <person name="Stielow B."/>
            <person name="Teixiera M."/>
            <person name="Abouelleil A."/>
            <person name="Chapman S.B."/>
            <person name="Priest M."/>
            <person name="Young S.K."/>
            <person name="Wortman J."/>
            <person name="Nusbaum C."/>
            <person name="Birren B."/>
        </authorList>
    </citation>
    <scope>NUCLEOTIDE SEQUENCE [LARGE SCALE GENOMIC DNA]</scope>
    <source>
        <strain evidence="2 3">CBS 89968</strain>
    </source>
</reference>